<sequence length="921" mass="99986">MSIGPGGHQGVGSNRRRVTAAQPSPSPEPAPEPIAPVASFPHLLRPDLSCGQTLRGPGSLTPTPESSLAGLCKLTLSLCLTTTIMASTSANGDTLVTLKINVEGSNRRFKLPLRDLTPAVLPDKLRFLLAIPSTSEAVFERYSDSAAAFVVLDPANTSVYKQLFRAAKAKLKLRLRVTVQDNEEENTSAVKEESESERIMPKPATVEDEEPTPASPVEQTSYCTPAPASPAAPAAPIEPEQTTVPPSVAEIQRGFEELLINHPRFSYASARSTSSSGCPYKPSYPKSCEDSSSEVPAYRDAAARDAWVAEFANVCHDRQEALRHNTGAPSPTTGIFSVYCNNCNAAIPDEHYHCSTCDDGDFDLCQSCVSNGVVCNGESHWMIKRFVKNGKVINSTTETIAPKPKAPLTFSESKVTLVAQPDEFAAARTCNSCIQELPEENFVTCTTCDDYDLCISCHVGMQHGHNPKHAFVPAVEDANLDLLAKTLLAPGRNMSHNAICDGCDQYVYGVRHKCLDCPDWDYCSACIVNSSFIHPGHRFVPIYEPLYDIAAVNRAYTNKVRHHGICCDGPLCNANNGVQSYIKGDRYKCAVCHDTDFCANCEASPSNQHNPTHPLIKFKTPVRLASITTMGEHGDGSAMPLMGDRRGRTTSKATETTAPASANAATQVQTVADLKPSEAKTEKVEEKAVEKAVEAPAPAPVKADLVAHFVRDTVADGSVLPAKTVFEQTWYLRNGGKASWPAGCSVKFVGGDNMCAVDPEHPTSVHELVSAAESTTCYNEVAPDQEAAFTVLMRTPSKAGNFISYWRLTGPDGNKFGHRLWCDINVEAPKEVKEEPEEEVKEEVTAEGSQMIFPKLEKESPTTSIHEEAPVSKAQPEVDDFEDFVEESLDEESDDGFLTDSDDYEILEADEYLLEAEKAKK</sequence>
<feature type="domain" description="ZZ-type" evidence="6">
    <location>
        <begin position="562"/>
        <end position="623"/>
    </location>
</feature>
<evidence type="ECO:0000256" key="3">
    <source>
        <dbReference type="ARBA" id="ARBA00022833"/>
    </source>
</evidence>
<dbReference type="InterPro" id="IPR000433">
    <property type="entry name" value="Znf_ZZ"/>
</dbReference>
<feature type="compositionally biased region" description="Acidic residues" evidence="5">
    <location>
        <begin position="877"/>
        <end position="902"/>
    </location>
</feature>
<evidence type="ECO:0000256" key="1">
    <source>
        <dbReference type="ARBA" id="ARBA00022723"/>
    </source>
</evidence>
<accession>A0A3D8SY64</accession>
<feature type="compositionally biased region" description="Basic and acidic residues" evidence="5">
    <location>
        <begin position="855"/>
        <end position="870"/>
    </location>
</feature>
<feature type="compositionally biased region" description="Gly residues" evidence="5">
    <location>
        <begin position="1"/>
        <end position="10"/>
    </location>
</feature>
<dbReference type="EMBL" id="PDLN01000003">
    <property type="protein sequence ID" value="RDW91267.1"/>
    <property type="molecule type" value="Genomic_DNA"/>
</dbReference>
<feature type="compositionally biased region" description="Polar residues" evidence="5">
    <location>
        <begin position="650"/>
        <end position="664"/>
    </location>
</feature>
<dbReference type="PANTHER" id="PTHR20930">
    <property type="entry name" value="OVARIAN CARCINOMA ANTIGEN CA125-RELATED"/>
    <property type="match status" value="1"/>
</dbReference>
<dbReference type="Gene3D" id="3.30.60.90">
    <property type="match status" value="4"/>
</dbReference>
<feature type="compositionally biased region" description="Pro residues" evidence="5">
    <location>
        <begin position="24"/>
        <end position="34"/>
    </location>
</feature>
<feature type="region of interest" description="Disordered" evidence="5">
    <location>
        <begin position="1"/>
        <end position="37"/>
    </location>
</feature>
<dbReference type="Gene3D" id="2.60.40.10">
    <property type="entry name" value="Immunoglobulins"/>
    <property type="match status" value="1"/>
</dbReference>
<dbReference type="InterPro" id="IPR032350">
    <property type="entry name" value="Nbr1_FW"/>
</dbReference>
<dbReference type="AlphaFoldDB" id="A0A3D8SY64"/>
<keyword evidence="8" id="KW-1185">Reference proteome</keyword>
<organism evidence="7 8">
    <name type="scientific">Coleophoma crateriformis</name>
    <dbReference type="NCBI Taxonomy" id="565419"/>
    <lineage>
        <taxon>Eukaryota</taxon>
        <taxon>Fungi</taxon>
        <taxon>Dikarya</taxon>
        <taxon>Ascomycota</taxon>
        <taxon>Pezizomycotina</taxon>
        <taxon>Leotiomycetes</taxon>
        <taxon>Helotiales</taxon>
        <taxon>Dermateaceae</taxon>
        <taxon>Coleophoma</taxon>
    </lineage>
</organism>
<feature type="compositionally biased region" description="Low complexity" evidence="5">
    <location>
        <begin position="225"/>
        <end position="235"/>
    </location>
</feature>
<name>A0A3D8SY64_9HELO</name>
<reference evidence="7 8" key="1">
    <citation type="journal article" date="2018" name="IMA Fungus">
        <title>IMA Genome-F 9: Draft genome sequence of Annulohypoxylon stygium, Aspergillus mulundensis, Berkeleyomyces basicola (syn. Thielaviopsis basicola), Ceratocystis smalleyi, two Cercospora beticola strains, Coleophoma cylindrospora, Fusarium fracticaudum, Phialophora cf. hyalina, and Morchella septimelata.</title>
        <authorList>
            <person name="Wingfield B.D."/>
            <person name="Bills G.F."/>
            <person name="Dong Y."/>
            <person name="Huang W."/>
            <person name="Nel W.J."/>
            <person name="Swalarsk-Parry B.S."/>
            <person name="Vaghefi N."/>
            <person name="Wilken P.M."/>
            <person name="An Z."/>
            <person name="de Beer Z.W."/>
            <person name="De Vos L."/>
            <person name="Chen L."/>
            <person name="Duong T.A."/>
            <person name="Gao Y."/>
            <person name="Hammerbacher A."/>
            <person name="Kikkert J.R."/>
            <person name="Li Y."/>
            <person name="Li H."/>
            <person name="Li K."/>
            <person name="Li Q."/>
            <person name="Liu X."/>
            <person name="Ma X."/>
            <person name="Naidoo K."/>
            <person name="Pethybridge S.J."/>
            <person name="Sun J."/>
            <person name="Steenkamp E.T."/>
            <person name="van der Nest M.A."/>
            <person name="van Wyk S."/>
            <person name="Wingfield M.J."/>
            <person name="Xiong C."/>
            <person name="Yue Q."/>
            <person name="Zhang X."/>
        </authorList>
    </citation>
    <scope>NUCLEOTIDE SEQUENCE [LARGE SCALE GENOMIC DNA]</scope>
    <source>
        <strain evidence="7 8">BP5796</strain>
    </source>
</reference>
<keyword evidence="3" id="KW-0862">Zinc</keyword>
<evidence type="ECO:0000256" key="5">
    <source>
        <dbReference type="SAM" id="MobiDB-lite"/>
    </source>
</evidence>
<feature type="region of interest" description="Disordered" evidence="5">
    <location>
        <begin position="854"/>
        <end position="902"/>
    </location>
</feature>
<dbReference type="CDD" id="cd02249">
    <property type="entry name" value="ZZ"/>
    <property type="match status" value="1"/>
</dbReference>
<feature type="compositionally biased region" description="Basic and acidic residues" evidence="5">
    <location>
        <begin position="190"/>
        <end position="200"/>
    </location>
</feature>
<dbReference type="GO" id="GO:0008270">
    <property type="term" value="F:zinc ion binding"/>
    <property type="evidence" value="ECO:0007669"/>
    <property type="project" value="UniProtKB-KW"/>
</dbReference>
<feature type="region of interest" description="Disordered" evidence="5">
    <location>
        <begin position="181"/>
        <end position="242"/>
    </location>
</feature>
<keyword evidence="2 4" id="KW-0863">Zinc-finger</keyword>
<feature type="region of interest" description="Disordered" evidence="5">
    <location>
        <begin position="631"/>
        <end position="664"/>
    </location>
</feature>
<dbReference type="InterPro" id="IPR013783">
    <property type="entry name" value="Ig-like_fold"/>
</dbReference>
<dbReference type="PROSITE" id="PS50135">
    <property type="entry name" value="ZF_ZZ_2"/>
    <property type="match status" value="1"/>
</dbReference>
<dbReference type="InterPro" id="IPR043145">
    <property type="entry name" value="Znf_ZZ_sf"/>
</dbReference>
<evidence type="ECO:0000256" key="2">
    <source>
        <dbReference type="ARBA" id="ARBA00022771"/>
    </source>
</evidence>
<evidence type="ECO:0000259" key="6">
    <source>
        <dbReference type="PROSITE" id="PS50135"/>
    </source>
</evidence>
<proteinExistence type="predicted"/>
<dbReference type="Pfam" id="PF00569">
    <property type="entry name" value="ZZ"/>
    <property type="match status" value="2"/>
</dbReference>
<dbReference type="Pfam" id="PF16158">
    <property type="entry name" value="N_BRCA1_IG"/>
    <property type="match status" value="1"/>
</dbReference>
<gene>
    <name evidence="7" type="ORF">BP5796_02432</name>
</gene>
<evidence type="ECO:0000256" key="4">
    <source>
        <dbReference type="PROSITE-ProRule" id="PRU00228"/>
    </source>
</evidence>
<dbReference type="CDD" id="cd14947">
    <property type="entry name" value="NBR1_like"/>
    <property type="match status" value="1"/>
</dbReference>
<protein>
    <recommendedName>
        <fullName evidence="6">ZZ-type domain-containing protein</fullName>
    </recommendedName>
</protein>
<evidence type="ECO:0000313" key="7">
    <source>
        <dbReference type="EMBL" id="RDW91267.1"/>
    </source>
</evidence>
<comment type="caution">
    <text evidence="7">The sequence shown here is derived from an EMBL/GenBank/DDBJ whole genome shotgun (WGS) entry which is preliminary data.</text>
</comment>
<dbReference type="PANTHER" id="PTHR20930:SF0">
    <property type="entry name" value="PROTEIN ILRUN"/>
    <property type="match status" value="1"/>
</dbReference>
<dbReference type="Proteomes" id="UP000256328">
    <property type="component" value="Unassembled WGS sequence"/>
</dbReference>
<dbReference type="OrthoDB" id="661148at2759"/>
<evidence type="ECO:0000313" key="8">
    <source>
        <dbReference type="Proteomes" id="UP000256328"/>
    </source>
</evidence>
<keyword evidence="1" id="KW-0479">Metal-binding</keyword>
<dbReference type="SUPFAM" id="SSF57850">
    <property type="entry name" value="RING/U-box"/>
    <property type="match status" value="4"/>
</dbReference>
<dbReference type="SMART" id="SM00291">
    <property type="entry name" value="ZnF_ZZ"/>
    <property type="match status" value="4"/>
</dbReference>
<dbReference type="CDD" id="cd02340">
    <property type="entry name" value="ZZ_NBR1_like"/>
    <property type="match status" value="2"/>
</dbReference>